<dbReference type="EMBL" id="JAKOGI010000515">
    <property type="protein sequence ID" value="KAJ8433846.1"/>
    <property type="molecule type" value="Genomic_DNA"/>
</dbReference>
<keyword evidence="2" id="KW-1185">Reference proteome</keyword>
<evidence type="ECO:0000313" key="1">
    <source>
        <dbReference type="EMBL" id="KAJ8433846.1"/>
    </source>
</evidence>
<dbReference type="OrthoDB" id="1001981at2759"/>
<reference evidence="1" key="1">
    <citation type="submission" date="2022-04" db="EMBL/GenBank/DDBJ databases">
        <title>Carnegiea gigantea Genome sequencing and assembly v2.</title>
        <authorList>
            <person name="Copetti D."/>
            <person name="Sanderson M.J."/>
            <person name="Burquez A."/>
            <person name="Wojciechowski M.F."/>
        </authorList>
    </citation>
    <scope>NUCLEOTIDE SEQUENCE</scope>
    <source>
        <strain evidence="1">SGP5-SGP5p</strain>
        <tissue evidence="1">Aerial part</tissue>
    </source>
</reference>
<organism evidence="1 2">
    <name type="scientific">Carnegiea gigantea</name>
    <dbReference type="NCBI Taxonomy" id="171969"/>
    <lineage>
        <taxon>Eukaryota</taxon>
        <taxon>Viridiplantae</taxon>
        <taxon>Streptophyta</taxon>
        <taxon>Embryophyta</taxon>
        <taxon>Tracheophyta</taxon>
        <taxon>Spermatophyta</taxon>
        <taxon>Magnoliopsida</taxon>
        <taxon>eudicotyledons</taxon>
        <taxon>Gunneridae</taxon>
        <taxon>Pentapetalae</taxon>
        <taxon>Caryophyllales</taxon>
        <taxon>Cactineae</taxon>
        <taxon>Cactaceae</taxon>
        <taxon>Cactoideae</taxon>
        <taxon>Echinocereeae</taxon>
        <taxon>Carnegiea</taxon>
    </lineage>
</organism>
<comment type="caution">
    <text evidence="1">The sequence shown here is derived from an EMBL/GenBank/DDBJ whole genome shotgun (WGS) entry which is preliminary data.</text>
</comment>
<accession>A0A9Q1QA25</accession>
<protein>
    <submittedName>
        <fullName evidence="1">Uncharacterized protein</fullName>
    </submittedName>
</protein>
<name>A0A9Q1QA25_9CARY</name>
<gene>
    <name evidence="1" type="ORF">Cgig2_028163</name>
</gene>
<evidence type="ECO:0000313" key="2">
    <source>
        <dbReference type="Proteomes" id="UP001153076"/>
    </source>
</evidence>
<dbReference type="AlphaFoldDB" id="A0A9Q1QA25"/>
<dbReference type="Proteomes" id="UP001153076">
    <property type="component" value="Unassembled WGS sequence"/>
</dbReference>
<proteinExistence type="predicted"/>
<sequence length="195" mass="23208">MSRMWQSKRVSKGSTCEPTNEYTKLLKQWRTRWNLRRIWTPKVGKMVEKKNPKRRRPWRRTPKGLCVVHDFDMPYRKYEWRLFLLNIKSYRGKRCKDKWFPAMVHWTTDIVEQKNKDQYVFPGDEISTHGTRNLRAYRTFSINQWPSATLKQPCLECDSQRESLIAGPIDVIEITKEDVHATLALNIGPLEVLVG</sequence>